<dbReference type="Proteomes" id="UP000290900">
    <property type="component" value="Unassembled WGS sequence"/>
</dbReference>
<keyword evidence="2" id="KW-0472">Membrane</keyword>
<keyword evidence="2" id="KW-0812">Transmembrane</keyword>
<gene>
    <name evidence="4" type="ORF">BRENAR_LOCUS4189</name>
</gene>
<dbReference type="AlphaFoldDB" id="A0A448YRC5"/>
<evidence type="ECO:0000313" key="5">
    <source>
        <dbReference type="Proteomes" id="UP000290900"/>
    </source>
</evidence>
<dbReference type="EMBL" id="CAACVR010000045">
    <property type="protein sequence ID" value="VEU23459.1"/>
    <property type="molecule type" value="Genomic_DNA"/>
</dbReference>
<dbReference type="InterPro" id="IPR015915">
    <property type="entry name" value="Kelch-typ_b-propeller"/>
</dbReference>
<dbReference type="Gene3D" id="2.120.10.80">
    <property type="entry name" value="Kelch-type beta propeller"/>
    <property type="match status" value="1"/>
</dbReference>
<dbReference type="InterPro" id="IPR011043">
    <property type="entry name" value="Gal_Oxase/kelch_b-propeller"/>
</dbReference>
<keyword evidence="2" id="KW-1133">Transmembrane helix</keyword>
<dbReference type="OrthoDB" id="3980762at2759"/>
<protein>
    <submittedName>
        <fullName evidence="4">DEKNAAC104550</fullName>
    </submittedName>
</protein>
<proteinExistence type="predicted"/>
<feature type="compositionally biased region" description="Polar residues" evidence="1">
    <location>
        <begin position="646"/>
        <end position="656"/>
    </location>
</feature>
<evidence type="ECO:0000256" key="1">
    <source>
        <dbReference type="SAM" id="MobiDB-lite"/>
    </source>
</evidence>
<reference evidence="4 5" key="1">
    <citation type="submission" date="2018-12" db="EMBL/GenBank/DDBJ databases">
        <authorList>
            <person name="Tiukova I."/>
            <person name="Dainat J."/>
        </authorList>
    </citation>
    <scope>NUCLEOTIDE SEQUENCE [LARGE SCALE GENOMIC DNA]</scope>
</reference>
<dbReference type="InParanoid" id="A0A448YRC5"/>
<feature type="compositionally biased region" description="Basic and acidic residues" evidence="1">
    <location>
        <begin position="762"/>
        <end position="780"/>
    </location>
</feature>
<evidence type="ECO:0000256" key="2">
    <source>
        <dbReference type="SAM" id="Phobius"/>
    </source>
</evidence>
<feature type="compositionally biased region" description="Acidic residues" evidence="1">
    <location>
        <begin position="733"/>
        <end position="750"/>
    </location>
</feature>
<keyword evidence="3" id="KW-0732">Signal</keyword>
<feature type="region of interest" description="Disordered" evidence="1">
    <location>
        <begin position="570"/>
        <end position="604"/>
    </location>
</feature>
<feature type="compositionally biased region" description="Low complexity" evidence="1">
    <location>
        <begin position="678"/>
        <end position="692"/>
    </location>
</feature>
<feature type="region of interest" description="Disordered" evidence="1">
    <location>
        <begin position="437"/>
        <end position="462"/>
    </location>
</feature>
<name>A0A448YRC5_BRENA</name>
<feature type="chain" id="PRO_5019548765" evidence="3">
    <location>
        <begin position="18"/>
        <end position="786"/>
    </location>
</feature>
<evidence type="ECO:0000256" key="3">
    <source>
        <dbReference type="SAM" id="SignalP"/>
    </source>
</evidence>
<sequence>MRLLITLWILFTGVALAGVDIQDTVYNYGNNTVYIHIADSGDDEDVIIALPFNAKYTSGAEVPLMFSPPDSSCQLVSANSSLYSVCADSEDETYLALSLYNSSSNGWNQLDLQESIPLYNGSSYVNTFDDPTSLYIFGGYDSDSEEISGRMLRVDLGTLGVENVSTSVQPSPFYGASSLKINYNTELLIGGKVKNGWIGLSQLALWQYGSWAFKSVNIDTGDTISSRMNPLVLPIFDGPSVESASATNNFTAFTVNSVLMMGGQLLSSYSNPGFAVLNISQNTWGWTPMDTEVSIANARVNSQFDDNLALEDLLGAAIIYDTLVVVTNNSGSAVNSTLPQKRSQPYYLKLYDTSDFGVLSSVDYTSFGEISNKKQKVSNKSAVIALSTIIPILMVIIAAVLGFLLYKRYRKRKEEEENEREMKDIMEFYKTTGGNYNSSSSSFGSDLTEKPRTSQDSTVDSEKTKVKVNNFDDGDNLSISSWRRKREMYEKQKKFRIIPSLKPRPAGLETVSEEASKDIGVDHEIYDEFPTIRAGGSLLRRLSTLSSQFGRSLRRSFSYQSSVRSYNSAIPEREEFEDTDLPESPIRRPVSAHSPSMTRKQSNSNLYLIPEDSSVSTFHCAKISPSRNSLFFHSADTLAERGSPERSPSQKTTQSPPAYGPQTRKPLPEPTPSKVRYGSNKSGSRPGSPSKSMLRYDPFVSPFDNEVEPDENMDVQILVSSKRRSKLRVTNPDPEDEQIDEEEIEYEEEPISSSALNASDRSVSDSDNTRKRTVSDESKNQDNVYE</sequence>
<feature type="region of interest" description="Disordered" evidence="1">
    <location>
        <begin position="638"/>
        <end position="786"/>
    </location>
</feature>
<feature type="compositionally biased region" description="Polar residues" evidence="1">
    <location>
        <begin position="593"/>
        <end position="604"/>
    </location>
</feature>
<evidence type="ECO:0000313" key="4">
    <source>
        <dbReference type="EMBL" id="VEU23459.1"/>
    </source>
</evidence>
<feature type="transmembrane region" description="Helical" evidence="2">
    <location>
        <begin position="382"/>
        <end position="406"/>
    </location>
</feature>
<keyword evidence="5" id="KW-1185">Reference proteome</keyword>
<organism evidence="4 5">
    <name type="scientific">Brettanomyces naardenensis</name>
    <name type="common">Yeast</name>
    <dbReference type="NCBI Taxonomy" id="13370"/>
    <lineage>
        <taxon>Eukaryota</taxon>
        <taxon>Fungi</taxon>
        <taxon>Dikarya</taxon>
        <taxon>Ascomycota</taxon>
        <taxon>Saccharomycotina</taxon>
        <taxon>Pichiomycetes</taxon>
        <taxon>Pichiales</taxon>
        <taxon>Pichiaceae</taxon>
        <taxon>Brettanomyces</taxon>
    </lineage>
</organism>
<accession>A0A448YRC5</accession>
<dbReference type="SUPFAM" id="SSF50965">
    <property type="entry name" value="Galactose oxidase, central domain"/>
    <property type="match status" value="1"/>
</dbReference>
<feature type="signal peptide" evidence="3">
    <location>
        <begin position="1"/>
        <end position="17"/>
    </location>
</feature>